<keyword evidence="2" id="KW-1185">Reference proteome</keyword>
<sequence length="116" mass="13617">MEIKKWRLKGSCPECDQVFTKKCDHMYHVQNVITSSGVSTGAKAISFLHCKEATFNLLISFSLNNDYEDNFFLFLESLDFAVTEKAKTIFLFKNDFKNTHPIYLKVLFYLYEDNNY</sequence>
<protein>
    <submittedName>
        <fullName evidence="1">Uncharacterized protein</fullName>
    </submittedName>
</protein>
<name>A0A3M7S5Q8_BRAPC</name>
<gene>
    <name evidence="1" type="ORF">BpHYR1_049924</name>
</gene>
<dbReference type="AlphaFoldDB" id="A0A3M7S5Q8"/>
<proteinExistence type="predicted"/>
<accession>A0A3M7S5Q8</accession>
<organism evidence="1 2">
    <name type="scientific">Brachionus plicatilis</name>
    <name type="common">Marine rotifer</name>
    <name type="synonym">Brachionus muelleri</name>
    <dbReference type="NCBI Taxonomy" id="10195"/>
    <lineage>
        <taxon>Eukaryota</taxon>
        <taxon>Metazoa</taxon>
        <taxon>Spiralia</taxon>
        <taxon>Gnathifera</taxon>
        <taxon>Rotifera</taxon>
        <taxon>Eurotatoria</taxon>
        <taxon>Monogononta</taxon>
        <taxon>Pseudotrocha</taxon>
        <taxon>Ploima</taxon>
        <taxon>Brachionidae</taxon>
        <taxon>Brachionus</taxon>
    </lineage>
</organism>
<evidence type="ECO:0000313" key="2">
    <source>
        <dbReference type="Proteomes" id="UP000276133"/>
    </source>
</evidence>
<reference evidence="1 2" key="1">
    <citation type="journal article" date="2018" name="Sci. Rep.">
        <title>Genomic signatures of local adaptation to the degree of environmental predictability in rotifers.</title>
        <authorList>
            <person name="Franch-Gras L."/>
            <person name="Hahn C."/>
            <person name="Garcia-Roger E.M."/>
            <person name="Carmona M.J."/>
            <person name="Serra M."/>
            <person name="Gomez A."/>
        </authorList>
    </citation>
    <scope>NUCLEOTIDE SEQUENCE [LARGE SCALE GENOMIC DNA]</scope>
    <source>
        <strain evidence="1">HYR1</strain>
    </source>
</reference>
<dbReference type="EMBL" id="REGN01001989">
    <property type="protein sequence ID" value="RNA31091.1"/>
    <property type="molecule type" value="Genomic_DNA"/>
</dbReference>
<dbReference type="Proteomes" id="UP000276133">
    <property type="component" value="Unassembled WGS sequence"/>
</dbReference>
<comment type="caution">
    <text evidence="1">The sequence shown here is derived from an EMBL/GenBank/DDBJ whole genome shotgun (WGS) entry which is preliminary data.</text>
</comment>
<evidence type="ECO:0000313" key="1">
    <source>
        <dbReference type="EMBL" id="RNA31091.1"/>
    </source>
</evidence>